<organism evidence="2 3">
    <name type="scientific">Zosterops borbonicus</name>
    <dbReference type="NCBI Taxonomy" id="364589"/>
    <lineage>
        <taxon>Eukaryota</taxon>
        <taxon>Metazoa</taxon>
        <taxon>Chordata</taxon>
        <taxon>Craniata</taxon>
        <taxon>Vertebrata</taxon>
        <taxon>Euteleostomi</taxon>
        <taxon>Archelosauria</taxon>
        <taxon>Archosauria</taxon>
        <taxon>Dinosauria</taxon>
        <taxon>Saurischia</taxon>
        <taxon>Theropoda</taxon>
        <taxon>Coelurosauria</taxon>
        <taxon>Aves</taxon>
        <taxon>Neognathae</taxon>
        <taxon>Neoaves</taxon>
        <taxon>Telluraves</taxon>
        <taxon>Australaves</taxon>
        <taxon>Passeriformes</taxon>
        <taxon>Sylvioidea</taxon>
        <taxon>Zosteropidae</taxon>
        <taxon>Zosterops</taxon>
    </lineage>
</organism>
<accession>A0A8K1D621</accession>
<comment type="caution">
    <text evidence="2">The sequence shown here is derived from an EMBL/GenBank/DDBJ whole genome shotgun (WGS) entry which is preliminary data.</text>
</comment>
<dbReference type="AlphaFoldDB" id="A0A8K1D621"/>
<keyword evidence="3" id="KW-1185">Reference proteome</keyword>
<protein>
    <submittedName>
        <fullName evidence="2">Uncharacterized protein</fullName>
    </submittedName>
</protein>
<dbReference type="EMBL" id="SWJQ01002424">
    <property type="protein sequence ID" value="TRZ06524.1"/>
    <property type="molecule type" value="Genomic_DNA"/>
</dbReference>
<name>A0A8K1D621_9PASS</name>
<feature type="region of interest" description="Disordered" evidence="1">
    <location>
        <begin position="264"/>
        <end position="283"/>
    </location>
</feature>
<evidence type="ECO:0000313" key="2">
    <source>
        <dbReference type="EMBL" id="TRZ06524.1"/>
    </source>
</evidence>
<sequence length="313" mass="34474">MENLRELCRTRGTRDHRVMEFGDHQARGFQRSPPAPARARAGQTLLGRIPGSPDDGIPGSVDDGIWSSLGEGSQDRWPVEFGDPKVRNSRILGSLDDGVWGSLNNGIRGSLDEGSQGEGSQDHYRMEFRDHWTMEIPPSSTQSHGLTPSPVRDPGIIIGWNLGLAGQWNSGITRRWNLGIPVSLGDGIWGSLDNGDLPQLHPDPRPHPLPSEGSQDPRVMDPRIPVPLSDGIQGSLDDGIWGSLDNGIWGSLYNGIQGSLYNGDLPQLHPEPRPHPLPSEGSRDHYRMEFGARWTMEFRDHQKMEFGDPSITG</sequence>
<gene>
    <name evidence="2" type="ORF">HGM15179_020583</name>
</gene>
<reference evidence="2" key="1">
    <citation type="submission" date="2019-04" db="EMBL/GenBank/DDBJ databases">
        <title>Genome assembly of Zosterops borbonicus 15179.</title>
        <authorList>
            <person name="Leroy T."/>
            <person name="Anselmetti Y."/>
            <person name="Tilak M.-K."/>
            <person name="Nabholz B."/>
        </authorList>
    </citation>
    <scope>NUCLEOTIDE SEQUENCE</scope>
    <source>
        <strain evidence="2">HGM_15179</strain>
        <tissue evidence="2">Muscle</tissue>
    </source>
</reference>
<proteinExistence type="predicted"/>
<dbReference type="Proteomes" id="UP000796761">
    <property type="component" value="Unassembled WGS sequence"/>
</dbReference>
<feature type="region of interest" description="Disordered" evidence="1">
    <location>
        <begin position="195"/>
        <end position="218"/>
    </location>
</feature>
<evidence type="ECO:0000256" key="1">
    <source>
        <dbReference type="SAM" id="MobiDB-lite"/>
    </source>
</evidence>
<evidence type="ECO:0000313" key="3">
    <source>
        <dbReference type="Proteomes" id="UP000796761"/>
    </source>
</evidence>